<dbReference type="EMBL" id="HBFK01013394">
    <property type="protein sequence ID" value="CAD8741560.1"/>
    <property type="molecule type" value="Transcribed_RNA"/>
</dbReference>
<dbReference type="NCBIfam" id="TIGR00495">
    <property type="entry name" value="crvDNA_42K"/>
    <property type="match status" value="1"/>
</dbReference>
<dbReference type="Gene3D" id="3.90.230.10">
    <property type="entry name" value="Creatinase/methionine aminopeptidase superfamily"/>
    <property type="match status" value="1"/>
</dbReference>
<dbReference type="InterPro" id="IPR036390">
    <property type="entry name" value="WH_DNA-bd_sf"/>
</dbReference>
<gene>
    <name evidence="4" type="ORF">HAND00432_LOCUS36867</name>
    <name evidence="3" type="ORF">HAND1043_LOCUS8052</name>
</gene>
<dbReference type="PANTHER" id="PTHR10804">
    <property type="entry name" value="PROTEASE FAMILY M24 METHIONYL AMINOPEPTIDASE, AMINOPEPTIDASE P"/>
    <property type="match status" value="1"/>
</dbReference>
<dbReference type="SUPFAM" id="SSF55920">
    <property type="entry name" value="Creatinase/aminopeptidase"/>
    <property type="match status" value="1"/>
</dbReference>
<dbReference type="InterPro" id="IPR036388">
    <property type="entry name" value="WH-like_DNA-bd_sf"/>
</dbReference>
<accession>A0A6U2I451</accession>
<dbReference type="InterPro" id="IPR001714">
    <property type="entry name" value="Pept_M24_MAP"/>
</dbReference>
<dbReference type="InterPro" id="IPR004545">
    <property type="entry name" value="PA2G4"/>
</dbReference>
<dbReference type="PANTHER" id="PTHR10804:SF11">
    <property type="entry name" value="PROLIFERATION-ASSOCIATED PROTEIN 2G4"/>
    <property type="match status" value="1"/>
</dbReference>
<dbReference type="SUPFAM" id="SSF46785">
    <property type="entry name" value="Winged helix' DNA-binding domain"/>
    <property type="match status" value="1"/>
</dbReference>
<proteinExistence type="inferred from homology"/>
<evidence type="ECO:0000256" key="1">
    <source>
        <dbReference type="ARBA" id="ARBA00007319"/>
    </source>
</evidence>
<sequence>MEKEPKDAVDDEEEELDCSSPEVVNKYQFAGNVANAAIEAVKAACAVGKSVAELCELGDNIINEKLTTVYKGKKIEKGIAFPTCISLNNCCGHFSPLKEDSVDLKDGDVAKIDLGVHVDGYVALVATTIVIGNVTGRKADAIVAARTAADVIIRCLKQGKKNNEITPLIEKTVDAFGCKAVDGVVSHQIKRFAIDGTKVITNKNVPGHQVEECSIEAHEAYAIDVVVSTGEGKCRELDTKCTVFKRAPDQKYNLKMKTAREALYKIEKTHPKMPFSLREIDDSRVRLGITECVRHELLQPHPVLYEREGEIVAQVKYCVLLMPSGPLKVTGDDTSAVTSDKVVEDEEIVALLKTPVKTKKGKKK</sequence>
<reference evidence="4" key="1">
    <citation type="submission" date="2021-01" db="EMBL/GenBank/DDBJ databases">
        <authorList>
            <person name="Corre E."/>
            <person name="Pelletier E."/>
            <person name="Niang G."/>
            <person name="Scheremetjew M."/>
            <person name="Finn R."/>
            <person name="Kale V."/>
            <person name="Holt S."/>
            <person name="Cochrane G."/>
            <person name="Meng A."/>
            <person name="Brown T."/>
            <person name="Cohen L."/>
        </authorList>
    </citation>
    <scope>NUCLEOTIDE SEQUENCE</scope>
    <source>
        <strain evidence="3">CCMP441</strain>
        <strain evidence="4">CCMP644</strain>
    </source>
</reference>
<dbReference type="Gene3D" id="1.10.10.10">
    <property type="entry name" value="Winged helix-like DNA-binding domain superfamily/Winged helix DNA-binding domain"/>
    <property type="match status" value="1"/>
</dbReference>
<evidence type="ECO:0000313" key="3">
    <source>
        <dbReference type="EMBL" id="CAD8741560.1"/>
    </source>
</evidence>
<feature type="domain" description="Peptidase M24" evidence="2">
    <location>
        <begin position="27"/>
        <end position="189"/>
    </location>
</feature>
<comment type="similarity">
    <text evidence="1">Belongs to the peptidase M24 family.</text>
</comment>
<dbReference type="AlphaFoldDB" id="A0A6U2I451"/>
<dbReference type="Pfam" id="PF00557">
    <property type="entry name" value="Peptidase_M24"/>
    <property type="match status" value="1"/>
</dbReference>
<dbReference type="EMBL" id="HBFX01061144">
    <property type="protein sequence ID" value="CAD8985854.1"/>
    <property type="molecule type" value="Transcribed_RNA"/>
</dbReference>
<dbReference type="InterPro" id="IPR047113">
    <property type="entry name" value="PA2G4/ARX1"/>
</dbReference>
<dbReference type="FunFam" id="1.10.10.10:FF:000029">
    <property type="entry name" value="Proliferation-associated 2G4, a"/>
    <property type="match status" value="1"/>
</dbReference>
<protein>
    <recommendedName>
        <fullName evidence="2">Peptidase M24 domain-containing protein</fullName>
    </recommendedName>
</protein>
<organism evidence="4">
    <name type="scientific">Hemiselmis andersenii</name>
    <name type="common">Cryptophyte alga</name>
    <dbReference type="NCBI Taxonomy" id="464988"/>
    <lineage>
        <taxon>Eukaryota</taxon>
        <taxon>Cryptophyceae</taxon>
        <taxon>Cryptomonadales</taxon>
        <taxon>Hemiselmidaceae</taxon>
        <taxon>Hemiselmis</taxon>
    </lineage>
</organism>
<dbReference type="CDD" id="cd01089">
    <property type="entry name" value="PA2G4-like"/>
    <property type="match status" value="1"/>
</dbReference>
<dbReference type="PRINTS" id="PR00599">
    <property type="entry name" value="MAPEPTIDASE"/>
</dbReference>
<dbReference type="InterPro" id="IPR036005">
    <property type="entry name" value="Creatinase/aminopeptidase-like"/>
</dbReference>
<dbReference type="InterPro" id="IPR000994">
    <property type="entry name" value="Pept_M24"/>
</dbReference>
<evidence type="ECO:0000259" key="2">
    <source>
        <dbReference type="Pfam" id="PF00557"/>
    </source>
</evidence>
<name>A0A6U2I451_HEMAN</name>
<evidence type="ECO:0000313" key="4">
    <source>
        <dbReference type="EMBL" id="CAD8985854.1"/>
    </source>
</evidence>